<dbReference type="RefSeq" id="WP_084851403.1">
    <property type="nucleotide sequence ID" value="NZ_CP061724.1"/>
</dbReference>
<dbReference type="OrthoDB" id="8912363at2"/>
<organism evidence="1 3">
    <name type="scientific">Pseudomonas putida</name>
    <name type="common">Arthrobacter siderocapsulatus</name>
    <dbReference type="NCBI Taxonomy" id="303"/>
    <lineage>
        <taxon>Bacteria</taxon>
        <taxon>Pseudomonadati</taxon>
        <taxon>Pseudomonadota</taxon>
        <taxon>Gammaproteobacteria</taxon>
        <taxon>Pseudomonadales</taxon>
        <taxon>Pseudomonadaceae</taxon>
        <taxon>Pseudomonas</taxon>
    </lineage>
</organism>
<dbReference type="Proteomes" id="UP000193675">
    <property type="component" value="Unassembled WGS sequence"/>
</dbReference>
<evidence type="ECO:0000313" key="4">
    <source>
        <dbReference type="Proteomes" id="UP000516786"/>
    </source>
</evidence>
<dbReference type="EMBL" id="CP061724">
    <property type="protein sequence ID" value="QOD01369.1"/>
    <property type="molecule type" value="Genomic_DNA"/>
</dbReference>
<name>A0A1X0ZHH2_PSEPU</name>
<accession>A0A1X0ZHH2</accession>
<reference evidence="1 3" key="1">
    <citation type="submission" date="2017-04" db="EMBL/GenBank/DDBJ databases">
        <title>Presence of VIM-2 positive Pseudomonas species in chickens and their surrounding environment.</title>
        <authorList>
            <person name="Zhang R."/>
        </authorList>
    </citation>
    <scope>NUCLEOTIDE SEQUENCE [LARGE SCALE GENOMIC DNA]</scope>
    <source>
        <strain evidence="1 3">DZ-C18</strain>
    </source>
</reference>
<evidence type="ECO:0000313" key="3">
    <source>
        <dbReference type="Proteomes" id="UP000193675"/>
    </source>
</evidence>
<dbReference type="Proteomes" id="UP000516786">
    <property type="component" value="Plasmid pZXPA-20-602k"/>
</dbReference>
<dbReference type="InterPro" id="IPR046250">
    <property type="entry name" value="DUF6283"/>
</dbReference>
<sequence length="142" mass="15410">MSKPAATITDVQPADSNHNVLTITGGNGEHCKVPCQRCPWRKDAVGVFPAEAFRLSAGTTYDMAQVTFSCHSRKTDRPAVCAGFLMVGADHNLNVRLKHARGEWLDVTDGGHELFESYRAMAEANGVPADDPALVPCRSKRD</sequence>
<dbReference type="AlphaFoldDB" id="A0A1X0ZHH2"/>
<keyword evidence="2" id="KW-0614">Plasmid</keyword>
<proteinExistence type="predicted"/>
<dbReference type="EMBL" id="NBWC01000049">
    <property type="protein sequence ID" value="ORL58684.1"/>
    <property type="molecule type" value="Genomic_DNA"/>
</dbReference>
<evidence type="ECO:0000313" key="2">
    <source>
        <dbReference type="EMBL" id="QOD01369.1"/>
    </source>
</evidence>
<geneLocation type="plasmid" evidence="2 4">
    <name>pZXPA-20-602k</name>
</geneLocation>
<protein>
    <submittedName>
        <fullName evidence="1">Uncharacterized protein</fullName>
    </submittedName>
</protein>
<gene>
    <name evidence="1" type="ORF">B7H17_24445</name>
    <name evidence="2" type="ORF">ID616_32795</name>
</gene>
<dbReference type="Pfam" id="PF19800">
    <property type="entry name" value="DUF6283"/>
    <property type="match status" value="1"/>
</dbReference>
<reference evidence="2 4" key="2">
    <citation type="submission" date="2020-09" db="EMBL/GenBank/DDBJ databases">
        <title>Co-existence of a novel multidrug-resistance efflux pump with carbapenem resistance gene blaVIM-2 in one megaplasmid in Pseudomonas putida.</title>
        <authorList>
            <person name="Peng K."/>
            <person name="Li R."/>
        </authorList>
    </citation>
    <scope>NUCLEOTIDE SEQUENCE [LARGE SCALE GENOMIC DNA]</scope>
    <source>
        <strain evidence="2 4">ZXPA-20</strain>
        <plasmid evidence="2 4">pZXPA-20-602k</plasmid>
    </source>
</reference>
<evidence type="ECO:0000313" key="1">
    <source>
        <dbReference type="EMBL" id="ORL58684.1"/>
    </source>
</evidence>